<proteinExistence type="predicted"/>
<dbReference type="OrthoDB" id="5515705at2"/>
<name>A0A0B5BGF9_9BACT</name>
<dbReference type="STRING" id="345632.GPICK_13675"/>
<accession>A0A0B5BGF9</accession>
<keyword evidence="2" id="KW-1185">Reference proteome</keyword>
<dbReference type="EMBL" id="CP009788">
    <property type="protein sequence ID" value="AJE04259.1"/>
    <property type="molecule type" value="Genomic_DNA"/>
</dbReference>
<evidence type="ECO:0000313" key="1">
    <source>
        <dbReference type="EMBL" id="AJE04259.1"/>
    </source>
</evidence>
<gene>
    <name evidence="1" type="ORF">GPICK_13675</name>
</gene>
<protein>
    <recommendedName>
        <fullName evidence="3">DUF4177 domain-containing protein</fullName>
    </recommendedName>
</protein>
<dbReference type="KEGG" id="gpi:GPICK_13675"/>
<dbReference type="Proteomes" id="UP000057609">
    <property type="component" value="Chromosome"/>
</dbReference>
<evidence type="ECO:0008006" key="3">
    <source>
        <dbReference type="Google" id="ProtNLM"/>
    </source>
</evidence>
<evidence type="ECO:0000313" key="2">
    <source>
        <dbReference type="Proteomes" id="UP000057609"/>
    </source>
</evidence>
<dbReference type="HOGENOM" id="CLU_202968_0_0_7"/>
<organism evidence="1 2">
    <name type="scientific">Geobacter pickeringii</name>
    <dbReference type="NCBI Taxonomy" id="345632"/>
    <lineage>
        <taxon>Bacteria</taxon>
        <taxon>Pseudomonadati</taxon>
        <taxon>Thermodesulfobacteriota</taxon>
        <taxon>Desulfuromonadia</taxon>
        <taxon>Geobacterales</taxon>
        <taxon>Geobacteraceae</taxon>
        <taxon>Geobacter</taxon>
    </lineage>
</organism>
<dbReference type="RefSeq" id="WP_039744094.1">
    <property type="nucleotide sequence ID" value="NZ_CP009788.1"/>
</dbReference>
<reference evidence="1 2" key="1">
    <citation type="journal article" date="2015" name="Genome Announc.">
        <title>Complete Genome of Geobacter pickeringii G13T, a Metal-Reducing Isolate from Sedimentary Kaolin Deposits.</title>
        <authorList>
            <person name="Badalamenti J.P."/>
            <person name="Bond D.R."/>
        </authorList>
    </citation>
    <scope>NUCLEOTIDE SEQUENCE [LARGE SCALE GENOMIC DNA]</scope>
    <source>
        <strain evidence="1 2">G13</strain>
    </source>
</reference>
<dbReference type="AlphaFoldDB" id="A0A0B5BGF9"/>
<sequence length="59" mass="6753">MLTYKVVELSTVTEDTVAEVLNEWTAKGWRLDGIQFAMREASRRPSMAFVIFTREAEGN</sequence>